<sequence length="62" mass="6159">MRGNPHVRFGPGAAGKAPATSAGTSPAAYRGTAVEEQAGAARDHVDSGAYLAELAAVVGHRT</sequence>
<accession>A0ABT0ZSX5</accession>
<reference evidence="2" key="1">
    <citation type="submission" date="2021-04" db="EMBL/GenBank/DDBJ databases">
        <title>Pseudonocardia sp. nov., isolated from sandy soil of mangrove forest.</title>
        <authorList>
            <person name="Zan Z."/>
            <person name="Huang R."/>
            <person name="Liu W."/>
        </authorList>
    </citation>
    <scope>NUCLEOTIDE SEQUENCE</scope>
    <source>
        <strain evidence="2">S2-4</strain>
    </source>
</reference>
<name>A0ABT0ZSX5_9PSEU</name>
<organism evidence="2 3">
    <name type="scientific">Pseudonocardia humida</name>
    <dbReference type="NCBI Taxonomy" id="2800819"/>
    <lineage>
        <taxon>Bacteria</taxon>
        <taxon>Bacillati</taxon>
        <taxon>Actinomycetota</taxon>
        <taxon>Actinomycetes</taxon>
        <taxon>Pseudonocardiales</taxon>
        <taxon>Pseudonocardiaceae</taxon>
        <taxon>Pseudonocardia</taxon>
    </lineage>
</organism>
<dbReference type="EMBL" id="JAGSOV010000007">
    <property type="protein sequence ID" value="MCO1653845.1"/>
    <property type="molecule type" value="Genomic_DNA"/>
</dbReference>
<gene>
    <name evidence="2" type="ORF">KDL28_02130</name>
</gene>
<dbReference type="RefSeq" id="WP_252435452.1">
    <property type="nucleotide sequence ID" value="NZ_JAGSOV010000007.1"/>
</dbReference>
<protein>
    <submittedName>
        <fullName evidence="2">Uncharacterized protein</fullName>
    </submittedName>
</protein>
<evidence type="ECO:0000313" key="3">
    <source>
        <dbReference type="Proteomes" id="UP001165283"/>
    </source>
</evidence>
<evidence type="ECO:0000313" key="2">
    <source>
        <dbReference type="EMBL" id="MCO1653845.1"/>
    </source>
</evidence>
<comment type="caution">
    <text evidence="2">The sequence shown here is derived from an EMBL/GenBank/DDBJ whole genome shotgun (WGS) entry which is preliminary data.</text>
</comment>
<keyword evidence="3" id="KW-1185">Reference proteome</keyword>
<feature type="compositionally biased region" description="Low complexity" evidence="1">
    <location>
        <begin position="17"/>
        <end position="28"/>
    </location>
</feature>
<dbReference type="Proteomes" id="UP001165283">
    <property type="component" value="Unassembled WGS sequence"/>
</dbReference>
<feature type="region of interest" description="Disordered" evidence="1">
    <location>
        <begin position="1"/>
        <end position="29"/>
    </location>
</feature>
<proteinExistence type="predicted"/>
<evidence type="ECO:0000256" key="1">
    <source>
        <dbReference type="SAM" id="MobiDB-lite"/>
    </source>
</evidence>